<dbReference type="Gene3D" id="3.30.2130.30">
    <property type="match status" value="1"/>
</dbReference>
<evidence type="ECO:0000313" key="6">
    <source>
        <dbReference type="Proteomes" id="UP000184128"/>
    </source>
</evidence>
<dbReference type="CDD" id="cd11715">
    <property type="entry name" value="THUMP_AdoMetMT"/>
    <property type="match status" value="1"/>
</dbReference>
<dbReference type="InterPro" id="IPR053943">
    <property type="entry name" value="RlmKL-like_Mtase_CS"/>
</dbReference>
<reference evidence="5 6" key="1">
    <citation type="submission" date="2016-11" db="EMBL/GenBank/DDBJ databases">
        <authorList>
            <person name="Jaros S."/>
            <person name="Januszkiewicz K."/>
            <person name="Wedrychowicz H."/>
        </authorList>
    </citation>
    <scope>NUCLEOTIDE SEQUENCE [LARGE SCALE GENOMIC DNA]</scope>
    <source>
        <strain evidence="5 6">DSM 15692</strain>
    </source>
</reference>
<evidence type="ECO:0000256" key="1">
    <source>
        <dbReference type="ARBA" id="ARBA00022603"/>
    </source>
</evidence>
<dbReference type="EMBL" id="FQUF01000041">
    <property type="protein sequence ID" value="SHF18655.1"/>
    <property type="molecule type" value="Genomic_DNA"/>
</dbReference>
<evidence type="ECO:0000256" key="3">
    <source>
        <dbReference type="PROSITE-ProRule" id="PRU00529"/>
    </source>
</evidence>
<dbReference type="RefSeq" id="WP_073298647.1">
    <property type="nucleotide sequence ID" value="NZ_FQUF01000041.1"/>
</dbReference>
<dbReference type="PROSITE" id="PS01261">
    <property type="entry name" value="UPF0020"/>
    <property type="match status" value="1"/>
</dbReference>
<evidence type="ECO:0000259" key="4">
    <source>
        <dbReference type="PROSITE" id="PS51165"/>
    </source>
</evidence>
<dbReference type="Pfam" id="PF02926">
    <property type="entry name" value="THUMP"/>
    <property type="match status" value="1"/>
</dbReference>
<dbReference type="InterPro" id="IPR054170">
    <property type="entry name" value="RlmL_1st"/>
</dbReference>
<dbReference type="PANTHER" id="PTHR47313:SF1">
    <property type="entry name" value="RIBOSOMAL RNA LARGE SUBUNIT METHYLTRANSFERASE K_L"/>
    <property type="match status" value="1"/>
</dbReference>
<dbReference type="PROSITE" id="PS00092">
    <property type="entry name" value="N6_MTASE"/>
    <property type="match status" value="1"/>
</dbReference>
<feature type="domain" description="THUMP" evidence="4">
    <location>
        <begin position="44"/>
        <end position="155"/>
    </location>
</feature>
<dbReference type="GO" id="GO:0070043">
    <property type="term" value="F:rRNA (guanine-N7-)-methyltransferase activity"/>
    <property type="evidence" value="ECO:0007669"/>
    <property type="project" value="TreeGrafter"/>
</dbReference>
<dbReference type="GO" id="GO:0003723">
    <property type="term" value="F:RNA binding"/>
    <property type="evidence" value="ECO:0007669"/>
    <property type="project" value="UniProtKB-UniRule"/>
</dbReference>
<dbReference type="OrthoDB" id="9809404at2"/>
<evidence type="ECO:0000256" key="2">
    <source>
        <dbReference type="ARBA" id="ARBA00022679"/>
    </source>
</evidence>
<keyword evidence="2" id="KW-0808">Transferase</keyword>
<dbReference type="Pfam" id="PF22020">
    <property type="entry name" value="RlmL_1st"/>
    <property type="match status" value="1"/>
</dbReference>
<keyword evidence="3" id="KW-0694">RNA-binding</keyword>
<keyword evidence="1 5" id="KW-0489">Methyltransferase</keyword>
<protein>
    <submittedName>
        <fullName evidence="5">Putative N6-adenine-specific DNA methylase</fullName>
    </submittedName>
</protein>
<name>A0A1M4ZL27_9LACT</name>
<dbReference type="InterPro" id="IPR002052">
    <property type="entry name" value="DNA_methylase_N6_adenine_CS"/>
</dbReference>
<dbReference type="InterPro" id="IPR029063">
    <property type="entry name" value="SAM-dependent_MTases_sf"/>
</dbReference>
<dbReference type="Proteomes" id="UP000184128">
    <property type="component" value="Unassembled WGS sequence"/>
</dbReference>
<dbReference type="AlphaFoldDB" id="A0A1M4ZL27"/>
<organism evidence="5 6">
    <name type="scientific">Atopostipes suicloacalis DSM 15692</name>
    <dbReference type="NCBI Taxonomy" id="1121025"/>
    <lineage>
        <taxon>Bacteria</taxon>
        <taxon>Bacillati</taxon>
        <taxon>Bacillota</taxon>
        <taxon>Bacilli</taxon>
        <taxon>Lactobacillales</taxon>
        <taxon>Carnobacteriaceae</taxon>
        <taxon>Atopostipes</taxon>
    </lineage>
</organism>
<dbReference type="Pfam" id="PF01170">
    <property type="entry name" value="UPF0020"/>
    <property type="match status" value="1"/>
</dbReference>
<dbReference type="Gene3D" id="3.40.50.150">
    <property type="entry name" value="Vaccinia Virus protein VP39"/>
    <property type="match status" value="1"/>
</dbReference>
<dbReference type="PANTHER" id="PTHR47313">
    <property type="entry name" value="RIBOSOMAL RNA LARGE SUBUNIT METHYLTRANSFERASE K/L"/>
    <property type="match status" value="1"/>
</dbReference>
<dbReference type="SUPFAM" id="SSF53335">
    <property type="entry name" value="S-adenosyl-L-methionine-dependent methyltransferases"/>
    <property type="match status" value="1"/>
</dbReference>
<dbReference type="GO" id="GO:0008990">
    <property type="term" value="F:rRNA (guanine-N2-)-methyltransferase activity"/>
    <property type="evidence" value="ECO:0007669"/>
    <property type="project" value="TreeGrafter"/>
</dbReference>
<dbReference type="CDD" id="cd02440">
    <property type="entry name" value="AdoMet_MTases"/>
    <property type="match status" value="1"/>
</dbReference>
<dbReference type="SMART" id="SM00981">
    <property type="entry name" value="THUMP"/>
    <property type="match status" value="1"/>
</dbReference>
<proteinExistence type="predicted"/>
<dbReference type="InterPro" id="IPR004114">
    <property type="entry name" value="THUMP_dom"/>
</dbReference>
<dbReference type="STRING" id="1121025.SAMN02745249_01987"/>
<dbReference type="InterPro" id="IPR000241">
    <property type="entry name" value="RlmKL-like_Mtase"/>
</dbReference>
<keyword evidence="6" id="KW-1185">Reference proteome</keyword>
<dbReference type="PROSITE" id="PS51165">
    <property type="entry name" value="THUMP"/>
    <property type="match status" value="1"/>
</dbReference>
<gene>
    <name evidence="5" type="ORF">SAMN02745249_01987</name>
</gene>
<sequence>MTTFNLIATCAAGVEALVGDELRDLGYEVQVENGRVRFEGTEKDIAKTNLWLRVADRIKIVVGEFEAKTFDDLFEQTKALPWDKYVPMDGKFPIAGKSVKSTLHSVPAVQRIVDKAVAESIKETYHRRGMLSETGAEYPIEISMRKDRAMLTLDTTGDSLFKRGYRTEKGGAPLKENLAAALIALTTWRKDRPFVDPMCGSGTIPIEAALIGQNIAPGFNRSFLCEEWDWMSEEMWEEVRADADNQADYDIELEIYGFDMDENMIKIAEKNALAAGVSHNITFKQLAVANFKTDEEFGIMVTNPPYGDRMGEEEAVHELYKELGQAFRPLKTWSKYIITSDLDFEKYYGERATKKRKLYNGAIRTDYFQFWGKRNK</sequence>
<evidence type="ECO:0000313" key="5">
    <source>
        <dbReference type="EMBL" id="SHF18655.1"/>
    </source>
</evidence>
<accession>A0A1M4ZL27</accession>